<name>A0A221MG70_9BACI</name>
<evidence type="ECO:0000313" key="3">
    <source>
        <dbReference type="Proteomes" id="UP000204391"/>
    </source>
</evidence>
<feature type="domain" description="DinB-like" evidence="1">
    <location>
        <begin position="5"/>
        <end position="153"/>
    </location>
</feature>
<accession>A0A221MG70</accession>
<dbReference type="KEGG" id="vne:CFK40_17340"/>
<dbReference type="Gene3D" id="1.20.120.450">
    <property type="entry name" value="dinb family like domain"/>
    <property type="match status" value="1"/>
</dbReference>
<dbReference type="OrthoDB" id="5464839at2"/>
<protein>
    <recommendedName>
        <fullName evidence="1">DinB-like domain-containing protein</fullName>
    </recommendedName>
</protein>
<reference evidence="2 3" key="1">
    <citation type="journal article" date="2003" name="Int. J. Syst. Evol. Microbiol.">
        <title>Virgibacillus carmonensis sp. nov., Virgibacillus necropolis sp. nov. and Virgibacillus picturae sp. nov., three novel species isolated from deteriorated mural paintings, transfer of the species of the genus salibacillus to Virgibacillus, as Virgibacillus marismortui comb. nov. and Virgibacillus salexigens comb. nov., and emended description of the genus Virgibacillus.</title>
        <authorList>
            <person name="Heyrman J."/>
            <person name="Logan N.A."/>
            <person name="Busse H.J."/>
            <person name="Balcaen A."/>
            <person name="Lebbe L."/>
            <person name="Rodriguez-Diaz M."/>
            <person name="Swings J."/>
            <person name="De Vos P."/>
        </authorList>
    </citation>
    <scope>NUCLEOTIDE SEQUENCE [LARGE SCALE GENOMIC DNA]</scope>
    <source>
        <strain evidence="2 3">LMG 19488</strain>
    </source>
</reference>
<dbReference type="EMBL" id="CP022437">
    <property type="protein sequence ID" value="ASN06658.1"/>
    <property type="molecule type" value="Genomic_DNA"/>
</dbReference>
<evidence type="ECO:0000259" key="1">
    <source>
        <dbReference type="Pfam" id="PF12867"/>
    </source>
</evidence>
<organism evidence="2 3">
    <name type="scientific">Virgibacillus necropolis</name>
    <dbReference type="NCBI Taxonomy" id="163877"/>
    <lineage>
        <taxon>Bacteria</taxon>
        <taxon>Bacillati</taxon>
        <taxon>Bacillota</taxon>
        <taxon>Bacilli</taxon>
        <taxon>Bacillales</taxon>
        <taxon>Bacillaceae</taxon>
        <taxon>Virgibacillus</taxon>
    </lineage>
</organism>
<dbReference type="Proteomes" id="UP000204391">
    <property type="component" value="Chromosome"/>
</dbReference>
<dbReference type="Pfam" id="PF12867">
    <property type="entry name" value="DinB_2"/>
    <property type="match status" value="1"/>
</dbReference>
<evidence type="ECO:0000313" key="2">
    <source>
        <dbReference type="EMBL" id="ASN06658.1"/>
    </source>
</evidence>
<proteinExistence type="predicted"/>
<dbReference type="AlphaFoldDB" id="A0A221MG70"/>
<dbReference type="RefSeq" id="WP_089533654.1">
    <property type="nucleotide sequence ID" value="NZ_CP022437.1"/>
</dbReference>
<dbReference type="InterPro" id="IPR034660">
    <property type="entry name" value="DinB/YfiT-like"/>
</dbReference>
<keyword evidence="3" id="KW-1185">Reference proteome</keyword>
<dbReference type="SUPFAM" id="SSF109854">
    <property type="entry name" value="DinB/YfiT-like putative metalloenzymes"/>
    <property type="match status" value="1"/>
</dbReference>
<dbReference type="InterPro" id="IPR024775">
    <property type="entry name" value="DinB-like"/>
</dbReference>
<gene>
    <name evidence="2" type="ORF">CFK40_17340</name>
</gene>
<sequence>MQINEEARAELYNEVNGLSDEELNKKPADDKWSIKQVMEHLFLMEGAITKAIINQLENGDEVNADPKPIEATTNRGIKVDAPDYATPNDDFATLDELKLKLTATHQGLIKVEETVDEKELEAKGFPHPLFGQISLMQWIPFVAYHEKRHILQIKEVKEKLGL</sequence>